<comment type="caution">
    <text evidence="5">The sequence shown here is derived from an EMBL/GenBank/DDBJ whole genome shotgun (WGS) entry which is preliminary data.</text>
</comment>
<dbReference type="Pfam" id="PF13377">
    <property type="entry name" value="Peripla_BP_3"/>
    <property type="match status" value="1"/>
</dbReference>
<dbReference type="InterPro" id="IPR046335">
    <property type="entry name" value="LacI/GalR-like_sensor"/>
</dbReference>
<organism evidence="5">
    <name type="scientific">bioreactor metagenome</name>
    <dbReference type="NCBI Taxonomy" id="1076179"/>
    <lineage>
        <taxon>unclassified sequences</taxon>
        <taxon>metagenomes</taxon>
        <taxon>ecological metagenomes</taxon>
    </lineage>
</organism>
<accession>A0A645DVN6</accession>
<dbReference type="InterPro" id="IPR028082">
    <property type="entry name" value="Peripla_BP_I"/>
</dbReference>
<reference evidence="5" key="1">
    <citation type="submission" date="2019-08" db="EMBL/GenBank/DDBJ databases">
        <authorList>
            <person name="Kucharzyk K."/>
            <person name="Murdoch R.W."/>
            <person name="Higgins S."/>
            <person name="Loffler F."/>
        </authorList>
    </citation>
    <scope>NUCLEOTIDE SEQUENCE</scope>
</reference>
<protein>
    <submittedName>
        <fullName evidence="5">Putative HTH-type transcriptional repressor ExuR</fullName>
    </submittedName>
</protein>
<dbReference type="AlphaFoldDB" id="A0A645DVN6"/>
<evidence type="ECO:0000259" key="4">
    <source>
        <dbReference type="Pfam" id="PF13377"/>
    </source>
</evidence>
<keyword evidence="1" id="KW-0805">Transcription regulation</keyword>
<feature type="domain" description="Transcriptional regulator LacI/GalR-like sensor" evidence="4">
    <location>
        <begin position="47"/>
        <end position="208"/>
    </location>
</feature>
<proteinExistence type="predicted"/>
<dbReference type="GO" id="GO:0003700">
    <property type="term" value="F:DNA-binding transcription factor activity"/>
    <property type="evidence" value="ECO:0007669"/>
    <property type="project" value="TreeGrafter"/>
</dbReference>
<keyword evidence="3" id="KW-0804">Transcription</keyword>
<name>A0A645DVN6_9ZZZZ</name>
<evidence type="ECO:0000256" key="3">
    <source>
        <dbReference type="ARBA" id="ARBA00023163"/>
    </source>
</evidence>
<dbReference type="SUPFAM" id="SSF53822">
    <property type="entry name" value="Periplasmic binding protein-like I"/>
    <property type="match status" value="1"/>
</dbReference>
<dbReference type="GO" id="GO:0000976">
    <property type="term" value="F:transcription cis-regulatory region binding"/>
    <property type="evidence" value="ECO:0007669"/>
    <property type="project" value="TreeGrafter"/>
</dbReference>
<gene>
    <name evidence="5" type="primary">exuR_8</name>
    <name evidence="5" type="ORF">SDC9_140492</name>
</gene>
<keyword evidence="2" id="KW-0238">DNA-binding</keyword>
<dbReference type="PANTHER" id="PTHR30146">
    <property type="entry name" value="LACI-RELATED TRANSCRIPTIONAL REPRESSOR"/>
    <property type="match status" value="1"/>
</dbReference>
<evidence type="ECO:0000256" key="1">
    <source>
        <dbReference type="ARBA" id="ARBA00023015"/>
    </source>
</evidence>
<sequence length="212" mass="22993">MDALDPSALRELHHKGHPIVLLQQSAPLGLAIPSVSIENKAGARKLVDHLIEAHGRRRVVFLRGPEGNEDSDWREGGYRESLTQHGLAVEDELIATGDYDRFVAMEAVRKLIAQQVQFDAIFAADDESALGALQALKEAGLDVPSQVSLVGFDDQRITPFLTPPLTTVHAPTDRVGVIAAECILKLINKEPVDLVNLLPTEIVVRNSCGCIG</sequence>
<evidence type="ECO:0000256" key="2">
    <source>
        <dbReference type="ARBA" id="ARBA00023125"/>
    </source>
</evidence>
<dbReference type="EMBL" id="VSSQ01040168">
    <property type="protein sequence ID" value="MPM93355.1"/>
    <property type="molecule type" value="Genomic_DNA"/>
</dbReference>
<dbReference type="Gene3D" id="3.40.50.2300">
    <property type="match status" value="2"/>
</dbReference>
<evidence type="ECO:0000313" key="5">
    <source>
        <dbReference type="EMBL" id="MPM93355.1"/>
    </source>
</evidence>
<dbReference type="PANTHER" id="PTHR30146:SF109">
    <property type="entry name" value="HTH-TYPE TRANSCRIPTIONAL REGULATOR GALS"/>
    <property type="match status" value="1"/>
</dbReference>